<evidence type="ECO:0000313" key="2">
    <source>
        <dbReference type="EMBL" id="PDZ94330.1"/>
    </source>
</evidence>
<evidence type="ECO:0000313" key="3">
    <source>
        <dbReference type="Proteomes" id="UP000219922"/>
    </source>
</evidence>
<dbReference type="Proteomes" id="UP000219922">
    <property type="component" value="Unassembled WGS sequence"/>
</dbReference>
<dbReference type="EMBL" id="NVMX01000213">
    <property type="protein sequence ID" value="PDZ94330.1"/>
    <property type="molecule type" value="Genomic_DNA"/>
</dbReference>
<comment type="caution">
    <text evidence="2">The sequence shown here is derived from an EMBL/GenBank/DDBJ whole genome shotgun (WGS) entry which is preliminary data.</text>
</comment>
<gene>
    <name evidence="2" type="ORF">CON36_34380</name>
</gene>
<protein>
    <submittedName>
        <fullName evidence="2">Uncharacterized protein</fullName>
    </submittedName>
</protein>
<accession>A0A9X6SSE4</accession>
<organism evidence="2 3">
    <name type="scientific">Bacillus cereus</name>
    <dbReference type="NCBI Taxonomy" id="1396"/>
    <lineage>
        <taxon>Bacteria</taxon>
        <taxon>Bacillati</taxon>
        <taxon>Bacillota</taxon>
        <taxon>Bacilli</taxon>
        <taxon>Bacillales</taxon>
        <taxon>Bacillaceae</taxon>
        <taxon>Bacillus</taxon>
        <taxon>Bacillus cereus group</taxon>
    </lineage>
</organism>
<name>A0A9X6SSE4_BACCE</name>
<evidence type="ECO:0000256" key="1">
    <source>
        <dbReference type="SAM" id="MobiDB-lite"/>
    </source>
</evidence>
<reference evidence="2 3" key="1">
    <citation type="submission" date="2017-09" db="EMBL/GenBank/DDBJ databases">
        <title>Large-scale bioinformatics analysis of Bacillus genomes uncovers conserved roles of natural products in bacterial physiology.</title>
        <authorList>
            <consortium name="Agbiome Team Llc"/>
            <person name="Bleich R.M."/>
            <person name="Grubbs K.J."/>
            <person name="Santa Maria K.C."/>
            <person name="Allen S.E."/>
            <person name="Farag S."/>
            <person name="Shank E.A."/>
            <person name="Bowers A."/>
        </authorList>
    </citation>
    <scope>NUCLEOTIDE SEQUENCE [LARGE SCALE GENOMIC DNA]</scope>
    <source>
        <strain evidence="2 3">AFS092789</strain>
    </source>
</reference>
<proteinExistence type="predicted"/>
<feature type="region of interest" description="Disordered" evidence="1">
    <location>
        <begin position="1"/>
        <end position="21"/>
    </location>
</feature>
<dbReference type="AlphaFoldDB" id="A0A9X6SSE4"/>
<dbReference type="RefSeq" id="WP_098007099.1">
    <property type="nucleotide sequence ID" value="NZ_NUJB01000041.1"/>
</dbReference>
<sequence length="98" mass="11210">MAKIKTGTKMPQNSSEAAGTRNLGDKRCVRFSISIQNEYDRKLGRLSTSCGMAKSKMADSLLRIALDSPEIIEWFQKKYNKDEQYLVNPVVINNKLYY</sequence>